<dbReference type="PANTHER" id="PTHR11557:SF0">
    <property type="entry name" value="PORPHOBILINOGEN DEAMINASE"/>
    <property type="match status" value="1"/>
</dbReference>
<evidence type="ECO:0000313" key="12">
    <source>
        <dbReference type="EMBL" id="QGG47768.1"/>
    </source>
</evidence>
<dbReference type="OrthoDB" id="9810298at2"/>
<evidence type="ECO:0000256" key="6">
    <source>
        <dbReference type="ARBA" id="ARBA00022679"/>
    </source>
</evidence>
<proteinExistence type="inferred from homology"/>
<evidence type="ECO:0000256" key="7">
    <source>
        <dbReference type="ARBA" id="ARBA00023244"/>
    </source>
</evidence>
<dbReference type="KEGG" id="hcv:FTV88_1669"/>
<dbReference type="EC" id="2.5.1.61" evidence="9"/>
<dbReference type="FunFam" id="3.40.190.10:FF:000004">
    <property type="entry name" value="Porphobilinogen deaminase"/>
    <property type="match status" value="1"/>
</dbReference>
<comment type="catalytic activity">
    <reaction evidence="8 9">
        <text>4 porphobilinogen + H2O = hydroxymethylbilane + 4 NH4(+)</text>
        <dbReference type="Rhea" id="RHEA:13185"/>
        <dbReference type="ChEBI" id="CHEBI:15377"/>
        <dbReference type="ChEBI" id="CHEBI:28938"/>
        <dbReference type="ChEBI" id="CHEBI:57845"/>
        <dbReference type="ChEBI" id="CHEBI:58126"/>
        <dbReference type="EC" id="2.5.1.61"/>
    </reaction>
</comment>
<evidence type="ECO:0000259" key="10">
    <source>
        <dbReference type="Pfam" id="PF01379"/>
    </source>
</evidence>
<dbReference type="InterPro" id="IPR022419">
    <property type="entry name" value="Porphobilin_deaminase_cofac_BS"/>
</dbReference>
<feature type="domain" description="Porphobilinogen deaminase C-terminal" evidence="11">
    <location>
        <begin position="229"/>
        <end position="303"/>
    </location>
</feature>
<keyword evidence="6 9" id="KW-0808">Transferase</keyword>
<evidence type="ECO:0000259" key="11">
    <source>
        <dbReference type="Pfam" id="PF03900"/>
    </source>
</evidence>
<reference evidence="13" key="1">
    <citation type="submission" date="2019-11" db="EMBL/GenBank/DDBJ databases">
        <title>Genome sequence of Heliorestis convoluta strain HH, an alkaliphilic and minimalistic phototrophic bacterium from a soda lake in Egypt.</title>
        <authorList>
            <person name="Dewey E.D."/>
            <person name="Stokes L.M."/>
            <person name="Burchell B.M."/>
            <person name="Shaffer K.N."/>
            <person name="Huntington A.M."/>
            <person name="Baker J.M."/>
            <person name="Nadendla S."/>
            <person name="Giglio M.G."/>
            <person name="Touchman J.W."/>
            <person name="Blankenship R.E."/>
            <person name="Madigan M.T."/>
            <person name="Sattley W.M."/>
        </authorList>
    </citation>
    <scope>NUCLEOTIDE SEQUENCE [LARGE SCALE GENOMIC DNA]</scope>
    <source>
        <strain evidence="13">HH</strain>
    </source>
</reference>
<feature type="domain" description="Porphobilinogen deaminase N-terminal" evidence="10">
    <location>
        <begin position="10"/>
        <end position="216"/>
    </location>
</feature>
<comment type="function">
    <text evidence="1 9">Tetrapolymerization of the monopyrrole PBG into the hydroxymethylbilane pre-uroporphyrinogen in several discrete steps.</text>
</comment>
<dbReference type="Pfam" id="PF01379">
    <property type="entry name" value="Porphobil_deam"/>
    <property type="match status" value="1"/>
</dbReference>
<dbReference type="SUPFAM" id="SSF53850">
    <property type="entry name" value="Periplasmic binding protein-like II"/>
    <property type="match status" value="1"/>
</dbReference>
<dbReference type="InterPro" id="IPR022418">
    <property type="entry name" value="Porphobilinogen_deaminase_C"/>
</dbReference>
<dbReference type="GO" id="GO:0004418">
    <property type="term" value="F:hydroxymethylbilane synthase activity"/>
    <property type="evidence" value="ECO:0007669"/>
    <property type="project" value="UniProtKB-UniRule"/>
</dbReference>
<comment type="subunit">
    <text evidence="5 9">Monomer.</text>
</comment>
<evidence type="ECO:0000256" key="4">
    <source>
        <dbReference type="ARBA" id="ARBA00005638"/>
    </source>
</evidence>
<evidence type="ECO:0000256" key="1">
    <source>
        <dbReference type="ARBA" id="ARBA00002869"/>
    </source>
</evidence>
<comment type="miscellaneous">
    <text evidence="9">The porphobilinogen subunits are added to the dipyrromethane group.</text>
</comment>
<dbReference type="AlphaFoldDB" id="A0A5Q2MYH2"/>
<dbReference type="GO" id="GO:0006782">
    <property type="term" value="P:protoporphyrinogen IX biosynthetic process"/>
    <property type="evidence" value="ECO:0007669"/>
    <property type="project" value="UniProtKB-UniRule"/>
</dbReference>
<evidence type="ECO:0000256" key="9">
    <source>
        <dbReference type="HAMAP-Rule" id="MF_00260"/>
    </source>
</evidence>
<dbReference type="Pfam" id="PF03900">
    <property type="entry name" value="Porphobil_deamC"/>
    <property type="match status" value="1"/>
</dbReference>
<evidence type="ECO:0000256" key="2">
    <source>
        <dbReference type="ARBA" id="ARBA00004735"/>
    </source>
</evidence>
<dbReference type="RefSeq" id="WP_153725077.1">
    <property type="nucleotide sequence ID" value="NZ_CP045875.1"/>
</dbReference>
<accession>A0A5Q2MYH2</accession>
<dbReference type="PANTHER" id="PTHR11557">
    <property type="entry name" value="PORPHOBILINOGEN DEAMINASE"/>
    <property type="match status" value="1"/>
</dbReference>
<keyword evidence="13" id="KW-1185">Reference proteome</keyword>
<comment type="pathway">
    <text evidence="3">Porphyrin-containing compound metabolism; chlorophyll biosynthesis.</text>
</comment>
<evidence type="ECO:0000256" key="5">
    <source>
        <dbReference type="ARBA" id="ARBA00011245"/>
    </source>
</evidence>
<evidence type="ECO:0000256" key="3">
    <source>
        <dbReference type="ARBA" id="ARBA00005173"/>
    </source>
</evidence>
<dbReference type="NCBIfam" id="TIGR00212">
    <property type="entry name" value="hemC"/>
    <property type="match status" value="1"/>
</dbReference>
<dbReference type="Gene3D" id="3.30.160.40">
    <property type="entry name" value="Porphobilinogen deaminase, C-terminal domain"/>
    <property type="match status" value="1"/>
</dbReference>
<comment type="pathway">
    <text evidence="2">Porphyrin-containing compound metabolism; protoporphyrin-IX biosynthesis; coproporphyrinogen-III from 5-aminolevulinate: step 2/4.</text>
</comment>
<comment type="cofactor">
    <cofactor evidence="9">
        <name>dipyrromethane</name>
        <dbReference type="ChEBI" id="CHEBI:60342"/>
    </cofactor>
    <text evidence="9">Binds 1 dipyrromethane group covalently.</text>
</comment>
<name>A0A5Q2MYH2_9FIRM</name>
<evidence type="ECO:0000313" key="13">
    <source>
        <dbReference type="Proteomes" id="UP000366051"/>
    </source>
</evidence>
<dbReference type="EMBL" id="CP045875">
    <property type="protein sequence ID" value="QGG47768.1"/>
    <property type="molecule type" value="Genomic_DNA"/>
</dbReference>
<organism evidence="12 13">
    <name type="scientific">Heliorestis convoluta</name>
    <dbReference type="NCBI Taxonomy" id="356322"/>
    <lineage>
        <taxon>Bacteria</taxon>
        <taxon>Bacillati</taxon>
        <taxon>Bacillota</taxon>
        <taxon>Clostridia</taxon>
        <taxon>Eubacteriales</taxon>
        <taxon>Heliobacteriaceae</taxon>
        <taxon>Heliorestis</taxon>
    </lineage>
</organism>
<dbReference type="CDD" id="cd13646">
    <property type="entry name" value="PBP2_EcHMBS_like"/>
    <property type="match status" value="1"/>
</dbReference>
<protein>
    <recommendedName>
        <fullName evidence="9">Porphobilinogen deaminase</fullName>
        <shortName evidence="9">PBG</shortName>
        <ecNumber evidence="9">2.5.1.61</ecNumber>
    </recommendedName>
    <alternativeName>
        <fullName evidence="9">Hydroxymethylbilane synthase</fullName>
        <shortName evidence="9">HMBS</shortName>
    </alternativeName>
    <alternativeName>
        <fullName evidence="9">Pre-uroporphyrinogen synthase</fullName>
    </alternativeName>
</protein>
<dbReference type="InterPro" id="IPR022417">
    <property type="entry name" value="Porphobilin_deaminase_N"/>
</dbReference>
<dbReference type="InterPro" id="IPR000860">
    <property type="entry name" value="HemC"/>
</dbReference>
<dbReference type="PIRSF" id="PIRSF001438">
    <property type="entry name" value="4pyrrol_synth_OHMeBilane_synth"/>
    <property type="match status" value="1"/>
</dbReference>
<dbReference type="Proteomes" id="UP000366051">
    <property type="component" value="Chromosome"/>
</dbReference>
<dbReference type="FunFam" id="3.30.160.40:FF:000002">
    <property type="entry name" value="Porphobilinogen deaminase"/>
    <property type="match status" value="1"/>
</dbReference>
<dbReference type="HAMAP" id="MF_00260">
    <property type="entry name" value="Porphobil_deam"/>
    <property type="match status" value="1"/>
</dbReference>
<keyword evidence="7 9" id="KW-0627">Porphyrin biosynthesis</keyword>
<comment type="similarity">
    <text evidence="4 9">Belongs to the HMBS family.</text>
</comment>
<sequence>MSAIINRPVIIGTRDSALALWQTNWVLGRLKELFPEQAFEVKAIKTKGDKILDVALAKIGDKGLFTKELEMAMLEGEIDMAVHSLKDMPTTLPEGLVIGAICEREDCRDIFISPTGTKIEELPQGAKVATSSLRRKSQLWKWRSDLELVDIRGNLQTRMRKLEEQKLDGLILAAAGVIRLGWADKITQYIPTDVILPAVGQGSITIEMREGDEEIAQVVKPLNHEESSLTIRAERALMRTLEGGCQVPIGALGSLQGQGDNRRLVLNGLVASLDGQKICQGQEEGNADEPEQIGLRLAERLLQLGAREILNEVRQESKQ</sequence>
<dbReference type="PROSITE" id="PS00533">
    <property type="entry name" value="PORPHOBILINOGEN_DEAM"/>
    <property type="match status" value="1"/>
</dbReference>
<gene>
    <name evidence="9 12" type="primary">hemC</name>
    <name evidence="12" type="ORF">FTV88_1669</name>
</gene>
<dbReference type="PRINTS" id="PR00151">
    <property type="entry name" value="PORPHBDMNASE"/>
</dbReference>
<feature type="modified residue" description="S-(dipyrrolylmethanemethyl)cysteine" evidence="9">
    <location>
        <position position="245"/>
    </location>
</feature>
<dbReference type="SUPFAM" id="SSF54782">
    <property type="entry name" value="Porphobilinogen deaminase (hydroxymethylbilane synthase), C-terminal domain"/>
    <property type="match status" value="1"/>
</dbReference>
<dbReference type="InterPro" id="IPR036803">
    <property type="entry name" value="Porphobilinogen_deaminase_C_sf"/>
</dbReference>
<evidence type="ECO:0000256" key="8">
    <source>
        <dbReference type="ARBA" id="ARBA00048169"/>
    </source>
</evidence>
<dbReference type="GO" id="GO:0005737">
    <property type="term" value="C:cytoplasm"/>
    <property type="evidence" value="ECO:0007669"/>
    <property type="project" value="UniProtKB-UniRule"/>
</dbReference>
<dbReference type="Gene3D" id="3.40.190.10">
    <property type="entry name" value="Periplasmic binding protein-like II"/>
    <property type="match status" value="2"/>
</dbReference>
<dbReference type="FunFam" id="3.40.190.10:FF:000005">
    <property type="entry name" value="Porphobilinogen deaminase"/>
    <property type="match status" value="1"/>
</dbReference>